<protein>
    <recommendedName>
        <fullName evidence="2">Homing endonuclease LAGLIDADG domain-containing protein</fullName>
    </recommendedName>
</protein>
<comment type="caution">
    <text evidence="1">The sequence shown here is derived from an EMBL/GenBank/DDBJ whole genome shotgun (WGS) entry which is preliminary data.</text>
</comment>
<organism evidence="1">
    <name type="scientific">marine sediment metagenome</name>
    <dbReference type="NCBI Taxonomy" id="412755"/>
    <lineage>
        <taxon>unclassified sequences</taxon>
        <taxon>metagenomes</taxon>
        <taxon>ecological metagenomes</taxon>
    </lineage>
</organism>
<name>X1NVR9_9ZZZZ</name>
<proteinExistence type="predicted"/>
<evidence type="ECO:0000313" key="1">
    <source>
        <dbReference type="EMBL" id="GAI22759.1"/>
    </source>
</evidence>
<dbReference type="AlphaFoldDB" id="X1NVR9"/>
<gene>
    <name evidence="1" type="ORF">S06H3_33546</name>
</gene>
<feature type="non-terminal residue" evidence="1">
    <location>
        <position position="1"/>
    </location>
</feature>
<dbReference type="EMBL" id="BARV01020030">
    <property type="protein sequence ID" value="GAI22759.1"/>
    <property type="molecule type" value="Genomic_DNA"/>
</dbReference>
<evidence type="ECO:0008006" key="2">
    <source>
        <dbReference type="Google" id="ProtNLM"/>
    </source>
</evidence>
<reference evidence="1" key="1">
    <citation type="journal article" date="2014" name="Front. Microbiol.">
        <title>High frequency of phylogenetically diverse reductive dehalogenase-homologous genes in deep subseafloor sedimentary metagenomes.</title>
        <authorList>
            <person name="Kawai M."/>
            <person name="Futagami T."/>
            <person name="Toyoda A."/>
            <person name="Takaki Y."/>
            <person name="Nishi S."/>
            <person name="Hori S."/>
            <person name="Arai W."/>
            <person name="Tsubouchi T."/>
            <person name="Morono Y."/>
            <person name="Uchiyama I."/>
            <person name="Ito T."/>
            <person name="Fujiyama A."/>
            <person name="Inagaki F."/>
            <person name="Takami H."/>
        </authorList>
    </citation>
    <scope>NUCLEOTIDE SEQUENCE</scope>
    <source>
        <strain evidence="1">Expedition CK06-06</strain>
    </source>
</reference>
<accession>X1NVR9</accession>
<dbReference type="Gene3D" id="3.10.28.10">
    <property type="entry name" value="Homing endonucleases"/>
    <property type="match status" value="1"/>
</dbReference>
<dbReference type="InterPro" id="IPR027434">
    <property type="entry name" value="Homing_endonucl"/>
</dbReference>
<sequence length="116" mass="13009">DNYGKPKATRVRLMLSQTDRAIIEWLHIKLGGTIYSKASSGNHKASYTWTLNGQRATLLLMAIRPYLKVKEERADVAIAFGKIRLGRVSTGITNDERSQLSKLKQKLLVLNQRGNG</sequence>